<dbReference type="EMBL" id="VTFT01000001">
    <property type="protein sequence ID" value="TYT25955.1"/>
    <property type="molecule type" value="Genomic_DNA"/>
</dbReference>
<evidence type="ECO:0000256" key="1">
    <source>
        <dbReference type="SAM" id="SignalP"/>
    </source>
</evidence>
<evidence type="ECO:0000313" key="2">
    <source>
        <dbReference type="EMBL" id="TYT25955.1"/>
    </source>
</evidence>
<dbReference type="OrthoDB" id="6059340at2"/>
<gene>
    <name evidence="2" type="ORF">FZO89_06650</name>
</gene>
<accession>A0A5D4XPR8</accession>
<sequence>MTTISRQIAPTLRPVLPPRAALATLALALSLATLGANAQTRTAAPQRAAPPPGCPEGWRPVPQNLNSALRCLPDNYTATLGPGIEAPPPGCPTGWQPVAPGVNPILRCQPSNLAAPTRRAAGPQPGCPSGWKPAPQGLNPALRCVPANLVLTPRPGSAAPPAGCPSGWKPVSPGVNPVLGCLPGQVGLKPNPQADRDQGGPIQLKAAVGPADLALVANFRLGDQSIPWGTEATVSAASAAFRRLGRCGFRYLYRTRNDGQLASGATANRIMRDTQDGEVLATKALPALAAGEAGLSDGHLSLAPGTWMLYVHADAPGNVAESDEANNLRRVRVTVEGNCG</sequence>
<evidence type="ECO:0000313" key="3">
    <source>
        <dbReference type="Proteomes" id="UP000324973"/>
    </source>
</evidence>
<evidence type="ECO:0008006" key="4">
    <source>
        <dbReference type="Google" id="ProtNLM"/>
    </source>
</evidence>
<feature type="chain" id="PRO_5022907027" description="CARDB protein" evidence="1">
    <location>
        <begin position="39"/>
        <end position="340"/>
    </location>
</feature>
<name>A0A5D4XPR8_9GAMM</name>
<keyword evidence="3" id="KW-1185">Reference proteome</keyword>
<comment type="caution">
    <text evidence="2">The sequence shown here is derived from an EMBL/GenBank/DDBJ whole genome shotgun (WGS) entry which is preliminary data.</text>
</comment>
<dbReference type="InterPro" id="IPR013783">
    <property type="entry name" value="Ig-like_fold"/>
</dbReference>
<feature type="signal peptide" evidence="1">
    <location>
        <begin position="1"/>
        <end position="38"/>
    </location>
</feature>
<proteinExistence type="predicted"/>
<keyword evidence="1" id="KW-0732">Signal</keyword>
<dbReference type="Gene3D" id="2.60.40.10">
    <property type="entry name" value="Immunoglobulins"/>
    <property type="match status" value="1"/>
</dbReference>
<protein>
    <recommendedName>
        <fullName evidence="4">CARDB protein</fullName>
    </recommendedName>
</protein>
<reference evidence="2 3" key="1">
    <citation type="submission" date="2019-08" db="EMBL/GenBank/DDBJ databases">
        <title>Luteimonas viscosus sp. nov., isolated from soil of a sunflower field.</title>
        <authorList>
            <person name="Jianli Z."/>
            <person name="Ying Z."/>
        </authorList>
    </citation>
    <scope>NUCLEOTIDE SEQUENCE [LARGE SCALE GENOMIC DNA]</scope>
    <source>
        <strain evidence="2 3">XBU10</strain>
    </source>
</reference>
<dbReference type="AlphaFoldDB" id="A0A5D4XPR8"/>
<organism evidence="2 3">
    <name type="scientific">Luteimonas viscosa</name>
    <dbReference type="NCBI Taxonomy" id="1132694"/>
    <lineage>
        <taxon>Bacteria</taxon>
        <taxon>Pseudomonadati</taxon>
        <taxon>Pseudomonadota</taxon>
        <taxon>Gammaproteobacteria</taxon>
        <taxon>Lysobacterales</taxon>
        <taxon>Lysobacteraceae</taxon>
        <taxon>Luteimonas</taxon>
    </lineage>
</organism>
<dbReference type="Proteomes" id="UP000324973">
    <property type="component" value="Unassembled WGS sequence"/>
</dbReference>
<dbReference type="RefSeq" id="WP_149102505.1">
    <property type="nucleotide sequence ID" value="NZ_VTFT01000001.1"/>
</dbReference>